<dbReference type="EMBL" id="CAJNIZ010008936">
    <property type="protein sequence ID" value="CAE7274119.1"/>
    <property type="molecule type" value="Genomic_DNA"/>
</dbReference>
<dbReference type="AlphaFoldDB" id="A0A812MQA9"/>
<dbReference type="InterPro" id="IPR029062">
    <property type="entry name" value="Class_I_gatase-like"/>
</dbReference>
<keyword evidence="6" id="KW-1185">Reference proteome</keyword>
<dbReference type="InterPro" id="IPR040921">
    <property type="entry name" value="Peptidase_S66C"/>
</dbReference>
<dbReference type="Gene3D" id="3.40.50.10740">
    <property type="entry name" value="Class I glutamine amidotransferase-like"/>
    <property type="match status" value="1"/>
</dbReference>
<gene>
    <name evidence="5" type="ORF">SPIL2461_LOCUS6086</name>
</gene>
<feature type="domain" description="LD-carboxypeptidase N-terminal" evidence="3">
    <location>
        <begin position="19"/>
        <end position="139"/>
    </location>
</feature>
<protein>
    <recommendedName>
        <fullName evidence="7">LD-carboxypeptidase</fullName>
    </recommendedName>
</protein>
<accession>A0A812MQA9</accession>
<evidence type="ECO:0000256" key="2">
    <source>
        <dbReference type="ARBA" id="ARBA00022801"/>
    </source>
</evidence>
<dbReference type="InterPro" id="IPR003507">
    <property type="entry name" value="S66_fam"/>
</dbReference>
<name>A0A812MQA9_SYMPI</name>
<evidence type="ECO:0000259" key="4">
    <source>
        <dbReference type="Pfam" id="PF17676"/>
    </source>
</evidence>
<evidence type="ECO:0008006" key="7">
    <source>
        <dbReference type="Google" id="ProtNLM"/>
    </source>
</evidence>
<keyword evidence="2" id="KW-0378">Hydrolase</keyword>
<dbReference type="PIRSF" id="PIRSF028757">
    <property type="entry name" value="LD-carboxypeptidase"/>
    <property type="match status" value="1"/>
</dbReference>
<dbReference type="SUPFAM" id="SSF141986">
    <property type="entry name" value="LD-carboxypeptidase A C-terminal domain-like"/>
    <property type="match status" value="1"/>
</dbReference>
<evidence type="ECO:0000256" key="1">
    <source>
        <dbReference type="ARBA" id="ARBA00010233"/>
    </source>
</evidence>
<feature type="domain" description="LD-carboxypeptidase C-terminal" evidence="4">
    <location>
        <begin position="215"/>
        <end position="334"/>
    </location>
</feature>
<evidence type="ECO:0000313" key="5">
    <source>
        <dbReference type="EMBL" id="CAE7274119.1"/>
    </source>
</evidence>
<dbReference type="InterPro" id="IPR040449">
    <property type="entry name" value="Peptidase_S66_N"/>
</dbReference>
<dbReference type="PANTHER" id="PTHR30237:SF4">
    <property type="entry name" value="LD-CARBOXYPEPTIDASE C-TERMINAL DOMAIN-CONTAINING PROTEIN"/>
    <property type="match status" value="1"/>
</dbReference>
<organism evidence="5 6">
    <name type="scientific">Symbiodinium pilosum</name>
    <name type="common">Dinoflagellate</name>
    <dbReference type="NCBI Taxonomy" id="2952"/>
    <lineage>
        <taxon>Eukaryota</taxon>
        <taxon>Sar</taxon>
        <taxon>Alveolata</taxon>
        <taxon>Dinophyceae</taxon>
        <taxon>Suessiales</taxon>
        <taxon>Symbiodiniaceae</taxon>
        <taxon>Symbiodinium</taxon>
    </lineage>
</organism>
<proteinExistence type="inferred from homology"/>
<evidence type="ECO:0000259" key="3">
    <source>
        <dbReference type="Pfam" id="PF02016"/>
    </source>
</evidence>
<dbReference type="OrthoDB" id="445711at2759"/>
<dbReference type="InterPro" id="IPR027461">
    <property type="entry name" value="Carboxypeptidase_A_C_sf"/>
</dbReference>
<dbReference type="SUPFAM" id="SSF52317">
    <property type="entry name" value="Class I glutamine amidotransferase-like"/>
    <property type="match status" value="1"/>
</dbReference>
<dbReference type="InterPro" id="IPR027478">
    <property type="entry name" value="LdcA_N"/>
</dbReference>
<reference evidence="5" key="1">
    <citation type="submission" date="2021-02" db="EMBL/GenBank/DDBJ databases">
        <authorList>
            <person name="Dougan E. K."/>
            <person name="Rhodes N."/>
            <person name="Thang M."/>
            <person name="Chan C."/>
        </authorList>
    </citation>
    <scope>NUCLEOTIDE SEQUENCE</scope>
</reference>
<dbReference type="Pfam" id="PF17676">
    <property type="entry name" value="Peptidase_S66C"/>
    <property type="match status" value="1"/>
</dbReference>
<comment type="caution">
    <text evidence="5">The sequence shown here is derived from an EMBL/GenBank/DDBJ whole genome shotgun (WGS) entry which is preliminary data.</text>
</comment>
<sequence length="352" mass="39358">MATSSSMVKSLRLNVGSGIAFIAPASGFAALVKHRLEQAQKYFTDKGYKVYLYPTSRQNAHPISSNTAELRAKDVMDAFRDPDIRAIICTIGGNTCHQLIEYLDFEVIRRHPKIFVGYSDITSLHLSLYKKANLCTFYGPSAICQFGEFPSLYEYTEQYFFRAVAQDCPIGCVLPSEHWTDDDKSVNWLTQMDRTQSRQFKPNHGFEWLRPGKATGPILGGCIPVLLNLPGEYYPDFSGTILLLETPEGDQFDRGFSLDEADRVLGVLRLNGTFEKVRGLVFGRAFLYSTEQVKILHQVLRENTRGFDFPILYGVDVGHSDPMITVPLGVQATLDSDANLFSIDEAGVYSGS</sequence>
<dbReference type="CDD" id="cd07062">
    <property type="entry name" value="Peptidase_S66_mccF_like"/>
    <property type="match status" value="1"/>
</dbReference>
<dbReference type="Gene3D" id="3.50.30.60">
    <property type="entry name" value="LD-carboxypeptidase A C-terminal domain-like"/>
    <property type="match status" value="1"/>
</dbReference>
<evidence type="ECO:0000313" key="6">
    <source>
        <dbReference type="Proteomes" id="UP000649617"/>
    </source>
</evidence>
<comment type="similarity">
    <text evidence="1">Belongs to the peptidase S66 family.</text>
</comment>
<dbReference type="GO" id="GO:0016787">
    <property type="term" value="F:hydrolase activity"/>
    <property type="evidence" value="ECO:0007669"/>
    <property type="project" value="UniProtKB-KW"/>
</dbReference>
<dbReference type="Proteomes" id="UP000649617">
    <property type="component" value="Unassembled WGS sequence"/>
</dbReference>
<dbReference type="PANTHER" id="PTHR30237">
    <property type="entry name" value="MURAMOYLTETRAPEPTIDE CARBOXYPEPTIDASE"/>
    <property type="match status" value="1"/>
</dbReference>
<dbReference type="Pfam" id="PF02016">
    <property type="entry name" value="Peptidase_S66"/>
    <property type="match status" value="1"/>
</dbReference>